<reference evidence="3" key="1">
    <citation type="journal article" date="2019" name="Int. J. Syst. Evol. Microbiol.">
        <title>The Global Catalogue of Microorganisms (GCM) 10K type strain sequencing project: providing services to taxonomists for standard genome sequencing and annotation.</title>
        <authorList>
            <consortium name="The Broad Institute Genomics Platform"/>
            <consortium name="The Broad Institute Genome Sequencing Center for Infectious Disease"/>
            <person name="Wu L."/>
            <person name="Ma J."/>
        </authorList>
    </citation>
    <scope>NUCLEOTIDE SEQUENCE [LARGE SCALE GENOMIC DNA]</scope>
    <source>
        <strain evidence="3">JCM 15933</strain>
    </source>
</reference>
<feature type="region of interest" description="Disordered" evidence="1">
    <location>
        <begin position="42"/>
        <end position="63"/>
    </location>
</feature>
<evidence type="ECO:0000313" key="3">
    <source>
        <dbReference type="Proteomes" id="UP001501470"/>
    </source>
</evidence>
<keyword evidence="3" id="KW-1185">Reference proteome</keyword>
<name>A0ABP4PFA5_9ACTN</name>
<proteinExistence type="predicted"/>
<protein>
    <submittedName>
        <fullName evidence="2">Uncharacterized protein</fullName>
    </submittedName>
</protein>
<accession>A0ABP4PFA5</accession>
<evidence type="ECO:0000313" key="2">
    <source>
        <dbReference type="EMBL" id="GAA1579641.1"/>
    </source>
</evidence>
<feature type="region of interest" description="Disordered" evidence="1">
    <location>
        <begin position="1"/>
        <end position="24"/>
    </location>
</feature>
<dbReference type="Proteomes" id="UP001501470">
    <property type="component" value="Unassembled WGS sequence"/>
</dbReference>
<organism evidence="2 3">
    <name type="scientific">Dactylosporangium maewongense</name>
    <dbReference type="NCBI Taxonomy" id="634393"/>
    <lineage>
        <taxon>Bacteria</taxon>
        <taxon>Bacillati</taxon>
        <taxon>Actinomycetota</taxon>
        <taxon>Actinomycetes</taxon>
        <taxon>Micromonosporales</taxon>
        <taxon>Micromonosporaceae</taxon>
        <taxon>Dactylosporangium</taxon>
    </lineage>
</organism>
<comment type="caution">
    <text evidence="2">The sequence shown here is derived from an EMBL/GenBank/DDBJ whole genome shotgun (WGS) entry which is preliminary data.</text>
</comment>
<evidence type="ECO:0000256" key="1">
    <source>
        <dbReference type="SAM" id="MobiDB-lite"/>
    </source>
</evidence>
<sequence>MDAGAFTEQNAGDHGAVVPPPATLRRIRRQERGEEFPLRIGEFKSSGHSVPINNRDAMHHPAS</sequence>
<gene>
    <name evidence="2" type="ORF">GCM10009827_120570</name>
</gene>
<dbReference type="EMBL" id="BAAAQD010000107">
    <property type="protein sequence ID" value="GAA1579641.1"/>
    <property type="molecule type" value="Genomic_DNA"/>
</dbReference>